<dbReference type="eggNOG" id="ENOG5033W54">
    <property type="taxonomic scope" value="Bacteria"/>
</dbReference>
<feature type="transmembrane region" description="Helical" evidence="1">
    <location>
        <begin position="40"/>
        <end position="61"/>
    </location>
</feature>
<feature type="transmembrane region" description="Helical" evidence="1">
    <location>
        <begin position="67"/>
        <end position="87"/>
    </location>
</feature>
<dbReference type="AlphaFoldDB" id="M3UMB7"/>
<keyword evidence="1" id="KW-0472">Membrane</keyword>
<keyword evidence="3" id="KW-1185">Reference proteome</keyword>
<dbReference type="STRING" id="410332.SAMN04488550_4456"/>
<reference evidence="2 3" key="1">
    <citation type="submission" date="2013-02" db="EMBL/GenBank/DDBJ databases">
        <title>Whole genome shotgun sequence of Gordonia malaquae NBRC 108250.</title>
        <authorList>
            <person name="Yoshida I."/>
            <person name="Hosoyama A."/>
            <person name="Tsuchikane K."/>
            <person name="Ando Y."/>
            <person name="Baba S."/>
            <person name="Ohji S."/>
            <person name="Hamada M."/>
            <person name="Tamura T."/>
            <person name="Yamazoe A."/>
            <person name="Yamazaki S."/>
            <person name="Fujita N."/>
        </authorList>
    </citation>
    <scope>NUCLEOTIDE SEQUENCE [LARGE SCALE GENOMIC DNA]</scope>
    <source>
        <strain evidence="2 3">NBRC 108250</strain>
    </source>
</reference>
<comment type="caution">
    <text evidence="2">The sequence shown here is derived from an EMBL/GenBank/DDBJ whole genome shotgun (WGS) entry which is preliminary data.</text>
</comment>
<sequence>MTREPFWRRWEQWRADYYTADLARHGHRFDNWRTRRRCRLVAAVVTVLIVAAGAASIGVMWWFGFLVLWLVLVFAAIAGTVCLRYMTGGGADGPQLVLDERQLARRNAARSLGLTVSIPLLVLPYGILIGSVINAQDGLVPYQIVYSAAILVWWVLCVARAAPSVLYAWWQEDPDLEDSVDALFDDTHVPDLNEGNS</sequence>
<name>M3UMB7_GORML</name>
<evidence type="ECO:0000313" key="3">
    <source>
        <dbReference type="Proteomes" id="UP000035009"/>
    </source>
</evidence>
<organism evidence="2 3">
    <name type="scientific">Gordonia malaquae NBRC 108250</name>
    <dbReference type="NCBI Taxonomy" id="1223542"/>
    <lineage>
        <taxon>Bacteria</taxon>
        <taxon>Bacillati</taxon>
        <taxon>Actinomycetota</taxon>
        <taxon>Actinomycetes</taxon>
        <taxon>Mycobacteriales</taxon>
        <taxon>Gordoniaceae</taxon>
        <taxon>Gordonia</taxon>
    </lineage>
</organism>
<keyword evidence="1" id="KW-1133">Transmembrane helix</keyword>
<dbReference type="RefSeq" id="WP_008380422.1">
    <property type="nucleotide sequence ID" value="NZ_BAOP01000025.1"/>
</dbReference>
<dbReference type="EMBL" id="BAOP01000025">
    <property type="protein sequence ID" value="GAC81005.1"/>
    <property type="molecule type" value="Genomic_DNA"/>
</dbReference>
<dbReference type="Proteomes" id="UP000035009">
    <property type="component" value="Unassembled WGS sequence"/>
</dbReference>
<accession>M3UMB7</accession>
<gene>
    <name evidence="2" type="ORF">GM1_025_00530</name>
</gene>
<dbReference type="OrthoDB" id="8896802at2"/>
<proteinExistence type="predicted"/>
<feature type="transmembrane region" description="Helical" evidence="1">
    <location>
        <begin position="108"/>
        <end position="133"/>
    </location>
</feature>
<evidence type="ECO:0000256" key="1">
    <source>
        <dbReference type="SAM" id="Phobius"/>
    </source>
</evidence>
<evidence type="ECO:0000313" key="2">
    <source>
        <dbReference type="EMBL" id="GAC81005.1"/>
    </source>
</evidence>
<keyword evidence="1" id="KW-0812">Transmembrane</keyword>
<protein>
    <submittedName>
        <fullName evidence="2">Uncharacterized protein</fullName>
    </submittedName>
</protein>
<feature type="transmembrane region" description="Helical" evidence="1">
    <location>
        <begin position="139"/>
        <end position="159"/>
    </location>
</feature>